<dbReference type="PANTHER" id="PTHR41309">
    <property type="entry name" value="MEMBRANE PROTEIN-RELATED"/>
    <property type="match status" value="1"/>
</dbReference>
<dbReference type="EMBL" id="FOOK01000011">
    <property type="protein sequence ID" value="SFF98336.1"/>
    <property type="molecule type" value="Genomic_DNA"/>
</dbReference>
<dbReference type="PANTHER" id="PTHR41309:SF2">
    <property type="entry name" value="MEMBRANE PROTEIN"/>
    <property type="match status" value="1"/>
</dbReference>
<proteinExistence type="predicted"/>
<feature type="transmembrane region" description="Helical" evidence="1">
    <location>
        <begin position="140"/>
        <end position="157"/>
    </location>
</feature>
<sequence length="208" mass="23845">MKSLLYKDYLVLRFFLMYFLLFTILLLLTGFIKIHALLPMVSIVALIIPFQLTTSEDKNNSHIFVNSLPVNRSAVVWAKYLFTLLVGALLIGAAKMVDVFFALPSERDFWDLLIAFVGICGFTAVFYPLYYWLGPNFVKIGLFVTFIVTFGVAPMLYNMGVKNNFWGLLEVFESYPSLFWVAVLLAFTGIMLFLSLLLSSCLYRRKDF</sequence>
<dbReference type="Proteomes" id="UP000198661">
    <property type="component" value="Unassembled WGS sequence"/>
</dbReference>
<keyword evidence="1" id="KW-0472">Membrane</keyword>
<feature type="transmembrane region" description="Helical" evidence="1">
    <location>
        <begin position="74"/>
        <end position="93"/>
    </location>
</feature>
<gene>
    <name evidence="2" type="ORF">SAMN04488025_11127</name>
</gene>
<dbReference type="Pfam" id="PF13346">
    <property type="entry name" value="ABC2_membrane_5"/>
    <property type="match status" value="1"/>
</dbReference>
<feature type="transmembrane region" description="Helical" evidence="1">
    <location>
        <begin position="177"/>
        <end position="203"/>
    </location>
</feature>
<feature type="transmembrane region" description="Helical" evidence="1">
    <location>
        <begin position="9"/>
        <end position="28"/>
    </location>
</feature>
<evidence type="ECO:0000256" key="1">
    <source>
        <dbReference type="SAM" id="Phobius"/>
    </source>
</evidence>
<evidence type="ECO:0000313" key="3">
    <source>
        <dbReference type="Proteomes" id="UP000198661"/>
    </source>
</evidence>
<evidence type="ECO:0000313" key="2">
    <source>
        <dbReference type="EMBL" id="SFF98336.1"/>
    </source>
</evidence>
<dbReference type="OrthoDB" id="2969345at2"/>
<accession>A0A1I2NA02</accession>
<dbReference type="InterPro" id="IPR025699">
    <property type="entry name" value="ABC2_memb-like"/>
</dbReference>
<feature type="transmembrane region" description="Helical" evidence="1">
    <location>
        <begin position="113"/>
        <end position="133"/>
    </location>
</feature>
<organism evidence="2 3">
    <name type="scientific">Planifilum fulgidum</name>
    <dbReference type="NCBI Taxonomy" id="201973"/>
    <lineage>
        <taxon>Bacteria</taxon>
        <taxon>Bacillati</taxon>
        <taxon>Bacillota</taxon>
        <taxon>Bacilli</taxon>
        <taxon>Bacillales</taxon>
        <taxon>Thermoactinomycetaceae</taxon>
        <taxon>Planifilum</taxon>
    </lineage>
</organism>
<dbReference type="AlphaFoldDB" id="A0A1I2NA02"/>
<dbReference type="RefSeq" id="WP_092037696.1">
    <property type="nucleotide sequence ID" value="NZ_FOOK01000011.1"/>
</dbReference>
<protein>
    <submittedName>
        <fullName evidence="2">ABC-2 family transporter protein</fullName>
    </submittedName>
</protein>
<dbReference type="STRING" id="201973.SAMN04488025_11127"/>
<keyword evidence="1" id="KW-1133">Transmembrane helix</keyword>
<keyword evidence="1" id="KW-0812">Transmembrane</keyword>
<name>A0A1I2NA02_9BACL</name>
<keyword evidence="3" id="KW-1185">Reference proteome</keyword>
<reference evidence="2 3" key="1">
    <citation type="submission" date="2016-10" db="EMBL/GenBank/DDBJ databases">
        <authorList>
            <person name="de Groot N.N."/>
        </authorList>
    </citation>
    <scope>NUCLEOTIDE SEQUENCE [LARGE SCALE GENOMIC DNA]</scope>
    <source>
        <strain evidence="2 3">DSM 44945</strain>
    </source>
</reference>